<sequence>MKSPIDAYVASGRRAAMSDTADTAVRRIARDVQRALPNSIRTSSTSCLEFIPTKTGGRYRTAETVAGDDTSLDFTKADSTFNMLGLNSAWPASQQMAAGDLIVVYNLGITGSDAYNADNSSAVTSLGTESAGETPINITAFKFPLASGTNRFQVISSTEKLVSYVCSGTNLFRTVSSSLSTTASCPATGSKVAANVDCTATNFNYSGSDLLRNALVSMALTLKDIPSGESVTLQHEVHVSNTP</sequence>
<comment type="caution">
    <text evidence="1">The sequence shown here is derived from an EMBL/GenBank/DDBJ whole genome shotgun (WGS) entry which is preliminary data.</text>
</comment>
<organism evidence="1">
    <name type="scientific">mine drainage metagenome</name>
    <dbReference type="NCBI Taxonomy" id="410659"/>
    <lineage>
        <taxon>unclassified sequences</taxon>
        <taxon>metagenomes</taxon>
        <taxon>ecological metagenomes</taxon>
    </lineage>
</organism>
<evidence type="ECO:0000313" key="1">
    <source>
        <dbReference type="EMBL" id="OIQ68667.1"/>
    </source>
</evidence>
<dbReference type="EMBL" id="MLJW01005177">
    <property type="protein sequence ID" value="OIQ68667.1"/>
    <property type="molecule type" value="Genomic_DNA"/>
</dbReference>
<dbReference type="AlphaFoldDB" id="A0A1J5PTR2"/>
<reference evidence="1" key="1">
    <citation type="submission" date="2016-10" db="EMBL/GenBank/DDBJ databases">
        <title>Sequence of Gallionella enrichment culture.</title>
        <authorList>
            <person name="Poehlein A."/>
            <person name="Muehling M."/>
            <person name="Daniel R."/>
        </authorList>
    </citation>
    <scope>NUCLEOTIDE SEQUENCE</scope>
</reference>
<protein>
    <submittedName>
        <fullName evidence="1">Uncharacterized protein</fullName>
    </submittedName>
</protein>
<proteinExistence type="predicted"/>
<gene>
    <name evidence="1" type="ORF">GALL_497390</name>
</gene>
<name>A0A1J5PTR2_9ZZZZ</name>
<accession>A0A1J5PTR2</accession>